<protein>
    <submittedName>
        <fullName evidence="1">Uncharacterized protein</fullName>
    </submittedName>
</protein>
<evidence type="ECO:0000313" key="2">
    <source>
        <dbReference type="Proteomes" id="UP000218267"/>
    </source>
</evidence>
<proteinExistence type="predicted"/>
<dbReference type="EMBL" id="AP018042">
    <property type="protein sequence ID" value="BAX81481.1"/>
    <property type="molecule type" value="Genomic_DNA"/>
</dbReference>
<reference evidence="1 2" key="1">
    <citation type="journal article" date="2018" name="Mar. Genomics">
        <title>Complete genome sequence of Marinifilaceae bacterium strain SPP2, isolated from the Antarctic marine sediment.</title>
        <authorList>
            <person name="Watanabe M."/>
            <person name="Kojima H."/>
            <person name="Fukui M."/>
        </authorList>
    </citation>
    <scope>NUCLEOTIDE SEQUENCE [LARGE SCALE GENOMIC DNA]</scope>
    <source>
        <strain evidence="1 2">SPP2</strain>
    </source>
</reference>
<gene>
    <name evidence="1" type="ORF">ALGA_3181</name>
</gene>
<accession>A0A1Y1CQF5</accession>
<keyword evidence="2" id="KW-1185">Reference proteome</keyword>
<name>A0A1Y1CQF5_9BACT</name>
<organism evidence="1 2">
    <name type="scientific">Labilibaculum antarcticum</name>
    <dbReference type="NCBI Taxonomy" id="1717717"/>
    <lineage>
        <taxon>Bacteria</taxon>
        <taxon>Pseudomonadati</taxon>
        <taxon>Bacteroidota</taxon>
        <taxon>Bacteroidia</taxon>
        <taxon>Marinilabiliales</taxon>
        <taxon>Marinifilaceae</taxon>
        <taxon>Labilibaculum</taxon>
    </lineage>
</organism>
<reference evidence="2" key="2">
    <citation type="journal article" date="2020" name="Antonie Van Leeuwenhoek">
        <title>Labilibaculum antarcticum sp. nov., a novel facultative anaerobic, psychrotorelant bacterium isolated from marine sediment of Antarctica.</title>
        <authorList>
            <person name="Watanabe M."/>
            <person name="Kojima H."/>
            <person name="Fukui M."/>
        </authorList>
    </citation>
    <scope>NUCLEOTIDE SEQUENCE [LARGE SCALE GENOMIC DNA]</scope>
    <source>
        <strain evidence="2">SPP2</strain>
    </source>
</reference>
<dbReference type="Proteomes" id="UP000218267">
    <property type="component" value="Chromosome"/>
</dbReference>
<dbReference type="AlphaFoldDB" id="A0A1Y1CQF5"/>
<evidence type="ECO:0000313" key="1">
    <source>
        <dbReference type="EMBL" id="BAX81481.1"/>
    </source>
</evidence>
<sequence>MDFNNDRIEIKKSLEVLKQKLTDLDVLMHNSAINGTLERLDNSIIEKYSRSNPFTTINNTICN</sequence>
<dbReference type="KEGG" id="mbas:ALGA_3181"/>